<keyword evidence="4" id="KW-1185">Reference proteome</keyword>
<feature type="transmembrane region" description="Helical" evidence="1">
    <location>
        <begin position="155"/>
        <end position="174"/>
    </location>
</feature>
<protein>
    <recommendedName>
        <fullName evidence="2">DUF6534 domain-containing protein</fullName>
    </recommendedName>
</protein>
<evidence type="ECO:0000313" key="4">
    <source>
        <dbReference type="Proteomes" id="UP000230002"/>
    </source>
</evidence>
<dbReference type="AlphaFoldDB" id="A0A2G8RYP1"/>
<dbReference type="PANTHER" id="PTHR40465">
    <property type="entry name" value="CHROMOSOME 1, WHOLE GENOME SHOTGUN SEQUENCE"/>
    <property type="match status" value="1"/>
</dbReference>
<accession>A0A2G8RYP1</accession>
<proteinExistence type="predicted"/>
<evidence type="ECO:0000313" key="3">
    <source>
        <dbReference type="EMBL" id="PIL26438.1"/>
    </source>
</evidence>
<evidence type="ECO:0000259" key="2">
    <source>
        <dbReference type="Pfam" id="PF20152"/>
    </source>
</evidence>
<feature type="domain" description="DUF6534" evidence="2">
    <location>
        <begin position="245"/>
        <end position="333"/>
    </location>
</feature>
<dbReference type="EMBL" id="AYKW01000045">
    <property type="protein sequence ID" value="PIL26438.1"/>
    <property type="molecule type" value="Genomic_DNA"/>
</dbReference>
<keyword evidence="1" id="KW-0812">Transmembrane</keyword>
<keyword evidence="1" id="KW-0472">Membrane</keyword>
<reference evidence="3 4" key="1">
    <citation type="journal article" date="2015" name="Sci. Rep.">
        <title>Chromosome-level genome map provides insights into diverse defense mechanisms in the medicinal fungus Ganoderma sinense.</title>
        <authorList>
            <person name="Zhu Y."/>
            <person name="Xu J."/>
            <person name="Sun C."/>
            <person name="Zhou S."/>
            <person name="Xu H."/>
            <person name="Nelson D.R."/>
            <person name="Qian J."/>
            <person name="Song J."/>
            <person name="Luo H."/>
            <person name="Xiang L."/>
            <person name="Li Y."/>
            <person name="Xu Z."/>
            <person name="Ji A."/>
            <person name="Wang L."/>
            <person name="Lu S."/>
            <person name="Hayward A."/>
            <person name="Sun W."/>
            <person name="Li X."/>
            <person name="Schwartz D.C."/>
            <person name="Wang Y."/>
            <person name="Chen S."/>
        </authorList>
    </citation>
    <scope>NUCLEOTIDE SEQUENCE [LARGE SCALE GENOMIC DNA]</scope>
    <source>
        <strain evidence="3 4">ZZ0214-1</strain>
    </source>
</reference>
<sequence length="398" mass="44287">MPASTDAVPAIPTALLSISVDDTIGATLLATFFALLFYGISLNQLYRYLRRFPTDDRFVQVIEGIYSDVRLGTPQSSFSCSYNPYPTRVSETVHCVSTMHLSYFMAVSSLAQELTFVRHGLWSLKAIAISSAPIIFVTQMFFARRVWLVGPQYRLIMAIGVAVLLIEFGMSQLLSQDGAPHAHYLPFRPRMIPTGFGIGKHFRGFYRLARRTDRRRDDYARQLLVTRRYDTGGVRWLVAAGLTTAFATDLLFTPTLTVAIWRSRRGQKGNNSVAELFNTYVINTGLLHCIVNGAASITCLTTSPYSLVYGIPQMTASRLYANSLLSALNSRDSQKGPTIFDSGSYGRNLIQRMNQRAAAQTWNAPQIPDEPSVIHINVTTENEGARRDSAFKRGLAVV</sequence>
<evidence type="ECO:0000256" key="1">
    <source>
        <dbReference type="SAM" id="Phobius"/>
    </source>
</evidence>
<feature type="transmembrane region" description="Helical" evidence="1">
    <location>
        <begin position="24"/>
        <end position="42"/>
    </location>
</feature>
<dbReference type="PANTHER" id="PTHR40465:SF1">
    <property type="entry name" value="DUF6534 DOMAIN-CONTAINING PROTEIN"/>
    <property type="match status" value="1"/>
</dbReference>
<feature type="transmembrane region" description="Helical" evidence="1">
    <location>
        <begin position="122"/>
        <end position="143"/>
    </location>
</feature>
<dbReference type="Proteomes" id="UP000230002">
    <property type="component" value="Unassembled WGS sequence"/>
</dbReference>
<name>A0A2G8RYP1_9APHY</name>
<gene>
    <name evidence="3" type="ORF">GSI_12196</name>
</gene>
<dbReference type="OrthoDB" id="2929525at2759"/>
<comment type="caution">
    <text evidence="3">The sequence shown here is derived from an EMBL/GenBank/DDBJ whole genome shotgun (WGS) entry which is preliminary data.</text>
</comment>
<dbReference type="Pfam" id="PF20152">
    <property type="entry name" value="DUF6534"/>
    <property type="match status" value="1"/>
</dbReference>
<organism evidence="3 4">
    <name type="scientific">Ganoderma sinense ZZ0214-1</name>
    <dbReference type="NCBI Taxonomy" id="1077348"/>
    <lineage>
        <taxon>Eukaryota</taxon>
        <taxon>Fungi</taxon>
        <taxon>Dikarya</taxon>
        <taxon>Basidiomycota</taxon>
        <taxon>Agaricomycotina</taxon>
        <taxon>Agaricomycetes</taxon>
        <taxon>Polyporales</taxon>
        <taxon>Polyporaceae</taxon>
        <taxon>Ganoderma</taxon>
    </lineage>
</organism>
<feature type="transmembrane region" description="Helical" evidence="1">
    <location>
        <begin position="236"/>
        <end position="261"/>
    </location>
</feature>
<dbReference type="InterPro" id="IPR045339">
    <property type="entry name" value="DUF6534"/>
</dbReference>
<keyword evidence="1" id="KW-1133">Transmembrane helix</keyword>